<accession>A0A0S7Y7J3</accession>
<proteinExistence type="predicted"/>
<evidence type="ECO:0008006" key="4">
    <source>
        <dbReference type="Google" id="ProtNLM"/>
    </source>
</evidence>
<gene>
    <name evidence="2" type="ORF">AMJ44_00325</name>
</gene>
<feature type="signal peptide" evidence="1">
    <location>
        <begin position="1"/>
        <end position="23"/>
    </location>
</feature>
<dbReference type="AlphaFoldDB" id="A0A0S7Y7J3"/>
<feature type="chain" id="PRO_5006640447" description="Lipoprotein" evidence="1">
    <location>
        <begin position="24"/>
        <end position="219"/>
    </location>
</feature>
<reference evidence="2 3" key="1">
    <citation type="journal article" date="2015" name="Microbiome">
        <title>Genomic resolution of linkages in carbon, nitrogen, and sulfur cycling among widespread estuary sediment bacteria.</title>
        <authorList>
            <person name="Baker B.J."/>
            <person name="Lazar C.S."/>
            <person name="Teske A.P."/>
            <person name="Dick G.J."/>
        </authorList>
    </citation>
    <scope>NUCLEOTIDE SEQUENCE [LARGE SCALE GENOMIC DNA]</scope>
    <source>
        <strain evidence="2">DG_54_3</strain>
    </source>
</reference>
<dbReference type="EMBL" id="LIZX01000004">
    <property type="protein sequence ID" value="KPJ70201.1"/>
    <property type="molecule type" value="Genomic_DNA"/>
</dbReference>
<evidence type="ECO:0000313" key="3">
    <source>
        <dbReference type="Proteomes" id="UP000051861"/>
    </source>
</evidence>
<dbReference type="Proteomes" id="UP000051861">
    <property type="component" value="Unassembled WGS sequence"/>
</dbReference>
<organism evidence="2 3">
    <name type="scientific">candidate division WOR-1 bacterium DG_54_3</name>
    <dbReference type="NCBI Taxonomy" id="1703775"/>
    <lineage>
        <taxon>Bacteria</taxon>
        <taxon>Bacillati</taxon>
        <taxon>Saganbacteria</taxon>
    </lineage>
</organism>
<evidence type="ECO:0000313" key="2">
    <source>
        <dbReference type="EMBL" id="KPJ70201.1"/>
    </source>
</evidence>
<evidence type="ECO:0000256" key="1">
    <source>
        <dbReference type="SAM" id="SignalP"/>
    </source>
</evidence>
<comment type="caution">
    <text evidence="2">The sequence shown here is derived from an EMBL/GenBank/DDBJ whole genome shotgun (WGS) entry which is preliminary data.</text>
</comment>
<name>A0A0S7Y7J3_UNCSA</name>
<keyword evidence="1" id="KW-0732">Signal</keyword>
<protein>
    <recommendedName>
        <fullName evidence="4">Lipoprotein</fullName>
    </recommendedName>
</protein>
<sequence>MIKKISFAFLVVLALHFSCTSFDYQKINVELPGIATLDIDQFQEIVISDFLVEKETKDFDINQELIDSFSTELSKHFLGKISTKEMSWEEKDIFHKEDFWKSFVPDQEEALILTGSVQYSEEIRKAILEDHSSISERHYPTKKGLAQRKFYTLILNLYLIKAKTGEVFYTRDFKESKGYKNPKQTAIFAFFDLIETVKGKFLQNVVGKKKLAQRYLISE</sequence>